<name>A0A0U3IEZ3_9GAMM</name>
<dbReference type="RefSeq" id="WP_058795410.1">
    <property type="nucleotide sequence ID" value="NZ_CP013611.1"/>
</dbReference>
<dbReference type="EMBL" id="CP013611">
    <property type="protein sequence ID" value="ALU41964.1"/>
    <property type="molecule type" value="Genomic_DNA"/>
</dbReference>
<gene>
    <name evidence="2" type="ORF">AT705_02865</name>
</gene>
<keyword evidence="1" id="KW-0472">Membrane</keyword>
<sequence length="72" mass="8118">MLQRMIGYVLFIPFILFYSYVLGPVLRAVLVPGGIALLFLILGPDAFFYHWRKAQVGQSEIEIQEGQSGESI</sequence>
<keyword evidence="1" id="KW-1133">Transmembrane helix</keyword>
<organism evidence="2 3">
    <name type="scientific">Pseudoalteromonas rubra</name>
    <dbReference type="NCBI Taxonomy" id="43658"/>
    <lineage>
        <taxon>Bacteria</taxon>
        <taxon>Pseudomonadati</taxon>
        <taxon>Pseudomonadota</taxon>
        <taxon>Gammaproteobacteria</taxon>
        <taxon>Alteromonadales</taxon>
        <taxon>Pseudoalteromonadaceae</taxon>
        <taxon>Pseudoalteromonas</taxon>
    </lineage>
</organism>
<dbReference type="Proteomes" id="UP000069015">
    <property type="component" value="Chromosome 1"/>
</dbReference>
<evidence type="ECO:0000313" key="3">
    <source>
        <dbReference type="Proteomes" id="UP000069015"/>
    </source>
</evidence>
<feature type="transmembrane region" description="Helical" evidence="1">
    <location>
        <begin position="5"/>
        <end position="23"/>
    </location>
</feature>
<accession>A0A0U3IEZ3</accession>
<dbReference type="AlphaFoldDB" id="A0A0U3IEZ3"/>
<dbReference type="KEGG" id="prr:AT705_02865"/>
<evidence type="ECO:0000256" key="1">
    <source>
        <dbReference type="SAM" id="Phobius"/>
    </source>
</evidence>
<proteinExistence type="predicted"/>
<keyword evidence="1" id="KW-0812">Transmembrane</keyword>
<evidence type="ECO:0000313" key="2">
    <source>
        <dbReference type="EMBL" id="ALU41964.1"/>
    </source>
</evidence>
<reference evidence="2 3" key="1">
    <citation type="submission" date="2015-12" db="EMBL/GenBank/DDBJ databases">
        <title>Complete genome sequence of Pseudoalteromonas rubra SCSIO 6842, harboring a conjugative plasmid.</title>
        <authorList>
            <person name="Li B."/>
            <person name="Wang X."/>
        </authorList>
    </citation>
    <scope>NUCLEOTIDE SEQUENCE [LARGE SCALE GENOMIC DNA]</scope>
    <source>
        <strain evidence="2 3">SCSIO 6842</strain>
    </source>
</reference>
<feature type="transmembrane region" description="Helical" evidence="1">
    <location>
        <begin position="29"/>
        <end position="49"/>
    </location>
</feature>
<protein>
    <submittedName>
        <fullName evidence="2">Uncharacterized protein</fullName>
    </submittedName>
</protein>